<proteinExistence type="inferred from homology"/>
<evidence type="ECO:0000256" key="1">
    <source>
        <dbReference type="ARBA" id="ARBA00007118"/>
    </source>
</evidence>
<dbReference type="AlphaFoldDB" id="A0A6V8QEU1"/>
<dbReference type="Proteomes" id="UP000576480">
    <property type="component" value="Unassembled WGS sequence"/>
</dbReference>
<dbReference type="EMBL" id="BLSB01000039">
    <property type="protein sequence ID" value="GFP34987.1"/>
    <property type="molecule type" value="Genomic_DNA"/>
</dbReference>
<dbReference type="Gene3D" id="3.40.109.10">
    <property type="entry name" value="NADH Oxidase"/>
    <property type="match status" value="1"/>
</dbReference>
<evidence type="ECO:0000313" key="5">
    <source>
        <dbReference type="EMBL" id="GFP32834.1"/>
    </source>
</evidence>
<evidence type="ECO:0000313" key="7">
    <source>
        <dbReference type="EMBL" id="GFP37607.1"/>
    </source>
</evidence>
<evidence type="ECO:0000313" key="8">
    <source>
        <dbReference type="Proteomes" id="UP000561271"/>
    </source>
</evidence>
<accession>A0A6V8QEU1</accession>
<dbReference type="Proteomes" id="UP000568877">
    <property type="component" value="Unassembled WGS sequence"/>
</dbReference>
<feature type="domain" description="Putative nitroreductase TM1586" evidence="4">
    <location>
        <begin position="100"/>
        <end position="177"/>
    </location>
</feature>
<dbReference type="Pfam" id="PF14512">
    <property type="entry name" value="TM1586_NiRdase"/>
    <property type="match status" value="1"/>
</dbReference>
<name>A0A6V8QEU1_9ACTN</name>
<feature type="domain" description="Nitroreductase" evidence="3">
    <location>
        <begin position="13"/>
        <end position="86"/>
    </location>
</feature>
<dbReference type="RefSeq" id="WP_176226761.1">
    <property type="nucleotide sequence ID" value="NZ_BLRV01000077.1"/>
</dbReference>
<dbReference type="InterPro" id="IPR029479">
    <property type="entry name" value="Nitroreductase"/>
</dbReference>
<dbReference type="PANTHER" id="PTHR43673:SF10">
    <property type="entry name" value="NADH DEHYDROGENASE_NAD(P)H NITROREDUCTASE XCC3605-RELATED"/>
    <property type="match status" value="1"/>
</dbReference>
<dbReference type="InterPro" id="IPR000415">
    <property type="entry name" value="Nitroreductase-like"/>
</dbReference>
<dbReference type="EMBL" id="BLSA01000167">
    <property type="protein sequence ID" value="GFP32834.1"/>
    <property type="molecule type" value="Genomic_DNA"/>
</dbReference>
<evidence type="ECO:0000256" key="2">
    <source>
        <dbReference type="ARBA" id="ARBA00023002"/>
    </source>
</evidence>
<evidence type="ECO:0000313" key="6">
    <source>
        <dbReference type="EMBL" id="GFP34987.1"/>
    </source>
</evidence>
<organism evidence="5 9">
    <name type="scientific">Candidatus Hakubella thermalkaliphila</name>
    <dbReference type="NCBI Taxonomy" id="2754717"/>
    <lineage>
        <taxon>Bacteria</taxon>
        <taxon>Bacillati</taxon>
        <taxon>Actinomycetota</taxon>
        <taxon>Actinomycetota incertae sedis</taxon>
        <taxon>Candidatus Hakubellales</taxon>
        <taxon>Candidatus Hakubellaceae</taxon>
        <taxon>Candidatus Hakubella</taxon>
    </lineage>
</organism>
<dbReference type="Proteomes" id="UP000561271">
    <property type="component" value="Unassembled WGS sequence"/>
</dbReference>
<dbReference type="InterPro" id="IPR029478">
    <property type="entry name" value="TM1586_NiRdase"/>
</dbReference>
<protein>
    <recommendedName>
        <fullName evidence="11">Nitroreductase domain-containing protein</fullName>
    </recommendedName>
</protein>
<keyword evidence="2" id="KW-0560">Oxidoreductase</keyword>
<comment type="caution">
    <text evidence="5">The sequence shown here is derived from an EMBL/GenBank/DDBJ whole genome shotgun (WGS) entry which is preliminary data.</text>
</comment>
<dbReference type="PANTHER" id="PTHR43673">
    <property type="entry name" value="NAD(P)H NITROREDUCTASE YDGI-RELATED"/>
    <property type="match status" value="1"/>
</dbReference>
<evidence type="ECO:0008006" key="11">
    <source>
        <dbReference type="Google" id="ProtNLM"/>
    </source>
</evidence>
<gene>
    <name evidence="5" type="ORF">HKBW3S42_01141</name>
    <name evidence="6" type="ORF">HKBW3S43_00779</name>
    <name evidence="7" type="ORF">HKBW3S44_01283</name>
</gene>
<evidence type="ECO:0000313" key="9">
    <source>
        <dbReference type="Proteomes" id="UP000568877"/>
    </source>
</evidence>
<comment type="similarity">
    <text evidence="1">Belongs to the nitroreductase family.</text>
</comment>
<dbReference type="SUPFAM" id="SSF55469">
    <property type="entry name" value="FMN-dependent nitroreductase-like"/>
    <property type="match status" value="1"/>
</dbReference>
<dbReference type="GO" id="GO:0016491">
    <property type="term" value="F:oxidoreductase activity"/>
    <property type="evidence" value="ECO:0007669"/>
    <property type="project" value="UniProtKB-KW"/>
</dbReference>
<reference evidence="8 9" key="1">
    <citation type="journal article" date="2020" name="Front. Microbiol.">
        <title>Single-cell genomics of novel Actinobacteria with the Wood-Ljungdahl pathway discovered in a serpentinizing system.</title>
        <authorList>
            <person name="Merino N."/>
            <person name="Kawai M."/>
            <person name="Boyd E.S."/>
            <person name="Colman D.R."/>
            <person name="McGlynn S.E."/>
            <person name="Nealson K.H."/>
            <person name="Kurokawa K."/>
            <person name="Hongoh Y."/>
        </authorList>
    </citation>
    <scope>NUCLEOTIDE SEQUENCE [LARGE SCALE GENOMIC DNA]</scope>
    <source>
        <strain evidence="5 9">S42</strain>
        <strain evidence="6 10">S43</strain>
        <strain evidence="7 8">S44</strain>
    </source>
</reference>
<evidence type="ECO:0000259" key="4">
    <source>
        <dbReference type="Pfam" id="PF14512"/>
    </source>
</evidence>
<dbReference type="EMBL" id="BLSC01000117">
    <property type="protein sequence ID" value="GFP37607.1"/>
    <property type="molecule type" value="Genomic_DNA"/>
</dbReference>
<sequence>MAQSYSNLLELMKARHSVRSYDPRPVEKEKLDYIVEAFRVAPSAKNIQPWHLVIVSERNTIDKLVEACYGQSFIGQAPLVVAVVGDERIAYGRLGDFTSSLLVDIGIAFEHLVLAAWEQGLGTCWIGRFKEPEVRNILEVPEGLRVIALTPLGYLSTSFVAKDRGRKSPGEIVHYEKF</sequence>
<evidence type="ECO:0000313" key="10">
    <source>
        <dbReference type="Proteomes" id="UP000576480"/>
    </source>
</evidence>
<dbReference type="Pfam" id="PF00881">
    <property type="entry name" value="Nitroreductase"/>
    <property type="match status" value="1"/>
</dbReference>
<evidence type="ECO:0000259" key="3">
    <source>
        <dbReference type="Pfam" id="PF00881"/>
    </source>
</evidence>